<keyword evidence="3" id="KW-1185">Reference proteome</keyword>
<evidence type="ECO:0000313" key="2">
    <source>
        <dbReference type="EMBL" id="GAA5183499.1"/>
    </source>
</evidence>
<feature type="region of interest" description="Disordered" evidence="1">
    <location>
        <begin position="1"/>
        <end position="52"/>
    </location>
</feature>
<sequence length="139" mass="14409">MAVSNLQGPGQAGSLNVTGTTEGDRRVGRLAGSREKRLGIDTLTDTPGTPGIIVSPLVEGPKQSRVSPCGGNLVRAWHSRPSHLPTSPVGPDLFSGEHGFAFAAAGAVFYRTIGARDKWPNGGCGKIGRSIAPEPLKRA</sequence>
<proteinExistence type="predicted"/>
<gene>
    <name evidence="2" type="ORF">GCM10023322_22910</name>
</gene>
<feature type="compositionally biased region" description="Polar residues" evidence="1">
    <location>
        <begin position="1"/>
        <end position="21"/>
    </location>
</feature>
<feature type="compositionally biased region" description="Basic and acidic residues" evidence="1">
    <location>
        <begin position="22"/>
        <end position="39"/>
    </location>
</feature>
<evidence type="ECO:0000256" key="1">
    <source>
        <dbReference type="SAM" id="MobiDB-lite"/>
    </source>
</evidence>
<name>A0ABP9RQD5_9ACTN</name>
<protein>
    <submittedName>
        <fullName evidence="2">Uncharacterized protein</fullName>
    </submittedName>
</protein>
<comment type="caution">
    <text evidence="2">The sequence shown here is derived from an EMBL/GenBank/DDBJ whole genome shotgun (WGS) entry which is preliminary data.</text>
</comment>
<dbReference type="Proteomes" id="UP001501570">
    <property type="component" value="Unassembled WGS sequence"/>
</dbReference>
<accession>A0ABP9RQD5</accession>
<reference evidence="3" key="1">
    <citation type="journal article" date="2019" name="Int. J. Syst. Evol. Microbiol.">
        <title>The Global Catalogue of Microorganisms (GCM) 10K type strain sequencing project: providing services to taxonomists for standard genome sequencing and annotation.</title>
        <authorList>
            <consortium name="The Broad Institute Genomics Platform"/>
            <consortium name="The Broad Institute Genome Sequencing Center for Infectious Disease"/>
            <person name="Wu L."/>
            <person name="Ma J."/>
        </authorList>
    </citation>
    <scope>NUCLEOTIDE SEQUENCE [LARGE SCALE GENOMIC DNA]</scope>
    <source>
        <strain evidence="3">JCM 18304</strain>
    </source>
</reference>
<dbReference type="EMBL" id="BAABJQ010000005">
    <property type="protein sequence ID" value="GAA5183499.1"/>
    <property type="molecule type" value="Genomic_DNA"/>
</dbReference>
<organism evidence="2 3">
    <name type="scientific">Rugosimonospora acidiphila</name>
    <dbReference type="NCBI Taxonomy" id="556531"/>
    <lineage>
        <taxon>Bacteria</taxon>
        <taxon>Bacillati</taxon>
        <taxon>Actinomycetota</taxon>
        <taxon>Actinomycetes</taxon>
        <taxon>Micromonosporales</taxon>
        <taxon>Micromonosporaceae</taxon>
        <taxon>Rugosimonospora</taxon>
    </lineage>
</organism>
<evidence type="ECO:0000313" key="3">
    <source>
        <dbReference type="Proteomes" id="UP001501570"/>
    </source>
</evidence>